<reference evidence="3" key="1">
    <citation type="submission" date="2023-02" db="EMBL/GenBank/DDBJ databases">
        <title>Georgenia sp.10Sc9-8, isolated from a soil sample collected from the Taklamakan desert.</title>
        <authorList>
            <person name="Liu S."/>
        </authorList>
    </citation>
    <scope>NUCLEOTIDE SEQUENCE</scope>
    <source>
        <strain evidence="3">10Sc9-8</strain>
    </source>
</reference>
<evidence type="ECO:0000256" key="1">
    <source>
        <dbReference type="SAM" id="MobiDB-lite"/>
    </source>
</evidence>
<organism evidence="3 4">
    <name type="scientific">Georgenia halotolerans</name>
    <dbReference type="NCBI Taxonomy" id="3028317"/>
    <lineage>
        <taxon>Bacteria</taxon>
        <taxon>Bacillati</taxon>
        <taxon>Actinomycetota</taxon>
        <taxon>Actinomycetes</taxon>
        <taxon>Micrococcales</taxon>
        <taxon>Bogoriellaceae</taxon>
        <taxon>Georgenia</taxon>
    </lineage>
</organism>
<feature type="domain" description="FAD dependent oxidoreductase" evidence="2">
    <location>
        <begin position="41"/>
        <end position="162"/>
    </location>
</feature>
<feature type="domain" description="FAD dependent oxidoreductase" evidence="2">
    <location>
        <begin position="217"/>
        <end position="305"/>
    </location>
</feature>
<name>A0ABT5TVE6_9MICO</name>
<protein>
    <submittedName>
        <fullName evidence="3">FAD-dependent oxidoreductase</fullName>
    </submittedName>
</protein>
<dbReference type="EMBL" id="JARACI010000365">
    <property type="protein sequence ID" value="MDD9205239.1"/>
    <property type="molecule type" value="Genomic_DNA"/>
</dbReference>
<dbReference type="InterPro" id="IPR036188">
    <property type="entry name" value="FAD/NAD-bd_sf"/>
</dbReference>
<accession>A0ABT5TVE6</accession>
<comment type="caution">
    <text evidence="3">The sequence shown here is derived from an EMBL/GenBank/DDBJ whole genome shotgun (WGS) entry which is preliminary data.</text>
</comment>
<sequence length="306" mass="32567">RALTSPDSPLYVPLRPDPGLLRFLTGFARRSTARAWRRAMRSYVPVNVRAHEAFDALAEQGLPRPTDTGPGLLAAFTDDAGRRTVHEELSTIRAVGQPVELEELTGAEARALVPGLSDAVVSALRLGGTSYIEPPRYLAALARAATEAGVQIREATTALEVEGGSPRSPAAVRVAPSDPPPPDSRTPYGEDRLAPGGPVGVLTSGARERAAGHRASSGDAERLAADVVVLATGAWLGDLARPFGVRMMVQAGRGYSFTVPMGPLPTVPLYFPAQRLACTPLTGRLRVAGMMEFRRPEDRLDPRRVA</sequence>
<dbReference type="Proteomes" id="UP001165561">
    <property type="component" value="Unassembled WGS sequence"/>
</dbReference>
<evidence type="ECO:0000313" key="3">
    <source>
        <dbReference type="EMBL" id="MDD9205239.1"/>
    </source>
</evidence>
<dbReference type="Pfam" id="PF01266">
    <property type="entry name" value="DAO"/>
    <property type="match status" value="2"/>
</dbReference>
<feature type="non-terminal residue" evidence="3">
    <location>
        <position position="1"/>
    </location>
</feature>
<dbReference type="InterPro" id="IPR006076">
    <property type="entry name" value="FAD-dep_OxRdtase"/>
</dbReference>
<feature type="region of interest" description="Disordered" evidence="1">
    <location>
        <begin position="159"/>
        <end position="218"/>
    </location>
</feature>
<keyword evidence="4" id="KW-1185">Reference proteome</keyword>
<dbReference type="SUPFAM" id="SSF51905">
    <property type="entry name" value="FAD/NAD(P)-binding domain"/>
    <property type="match status" value="1"/>
</dbReference>
<evidence type="ECO:0000259" key="2">
    <source>
        <dbReference type="Pfam" id="PF01266"/>
    </source>
</evidence>
<feature type="non-terminal residue" evidence="3">
    <location>
        <position position="306"/>
    </location>
</feature>
<dbReference type="Gene3D" id="3.50.50.60">
    <property type="entry name" value="FAD/NAD(P)-binding domain"/>
    <property type="match status" value="2"/>
</dbReference>
<proteinExistence type="predicted"/>
<dbReference type="Gene3D" id="3.30.9.10">
    <property type="entry name" value="D-Amino Acid Oxidase, subunit A, domain 2"/>
    <property type="match status" value="2"/>
</dbReference>
<evidence type="ECO:0000313" key="4">
    <source>
        <dbReference type="Proteomes" id="UP001165561"/>
    </source>
</evidence>
<gene>
    <name evidence="3" type="ORF">PU560_02015</name>
</gene>